<evidence type="ECO:0000256" key="4">
    <source>
        <dbReference type="ARBA" id="ARBA00009524"/>
    </source>
</evidence>
<comment type="cofactor">
    <cofactor evidence="17">
        <name>Mg(2+)</name>
        <dbReference type="ChEBI" id="CHEBI:18420"/>
    </cofactor>
</comment>
<evidence type="ECO:0000259" key="20">
    <source>
        <dbReference type="PROSITE" id="PS51383"/>
    </source>
</evidence>
<feature type="binding site" evidence="17">
    <location>
        <position position="250"/>
    </location>
    <ligand>
        <name>(6S)-NADPHX</name>
        <dbReference type="ChEBI" id="CHEBI:64076"/>
    </ligand>
</feature>
<dbReference type="PANTHER" id="PTHR12592:SF0">
    <property type="entry name" value="ATP-DEPENDENT (S)-NAD(P)H-HYDRATE DEHYDRATASE"/>
    <property type="match status" value="1"/>
</dbReference>
<accession>A0A832VZK3</accession>
<keyword evidence="9 18" id="KW-0630">Potassium</keyword>
<dbReference type="NCBIfam" id="TIGR00197">
    <property type="entry name" value="yjeF_nterm"/>
    <property type="match status" value="1"/>
</dbReference>
<evidence type="ECO:0000256" key="7">
    <source>
        <dbReference type="ARBA" id="ARBA00022840"/>
    </source>
</evidence>
<sequence length="495" mass="51967">MYMSSEDVRRLDENCAFFGLDTPLLMENAGAGIAREIARRFPRGRLAVFAGTGNNGGDGLVAARHLTEHEITVFLLGRSMASDAARRNLELLTLEAERGRVSIVPITDSSQLSDVSMEEFEVVVDAMLGTGAHGAPREPVRSAIELINTCHAFVVAVDIPSGLDPDTGRADVAVRADMTLTLHAPKRGFSNPDAGRYTGEVVVVPIGISPSMEQLIGPGDMHAALPSAKRGHKGQNGRVLVIGGGPYTGAPALVGLAALRAGADLVTVATPSSVSGSIASFSPDLIVRPLEGDVLCCEHLPEIEELIERHDVVVVGNGLGRDAETLDAVEELLPMCGRAVLDADALKVVHEDTLFEGDVVLTPHMGELAAIVGRKMPTDLDARCGLIRDLCTSLGVVVLSKGAVDVVSDGRRTRLNITGNGAMAVGGTGDVLAGITGALLCRTSPFEAACAAAFINGAAGDMARLEGGYSLLATDLLPRIPRVMAGEWRHYRRVE</sequence>
<evidence type="ECO:0000256" key="3">
    <source>
        <dbReference type="ARBA" id="ARBA00006001"/>
    </source>
</evidence>
<name>A0A832VZK3_9EURY</name>
<comment type="similarity">
    <text evidence="4 19">In the C-terminal section; belongs to the NnrD/CARKD family.</text>
</comment>
<evidence type="ECO:0000256" key="18">
    <source>
        <dbReference type="HAMAP-Rule" id="MF_01966"/>
    </source>
</evidence>
<keyword evidence="5 18" id="KW-0479">Metal-binding</keyword>
<evidence type="ECO:0000259" key="21">
    <source>
        <dbReference type="PROSITE" id="PS51385"/>
    </source>
</evidence>
<dbReference type="EMBL" id="DUIH01000011">
    <property type="protein sequence ID" value="HIH69634.1"/>
    <property type="molecule type" value="Genomic_DNA"/>
</dbReference>
<dbReference type="PROSITE" id="PS51383">
    <property type="entry name" value="YJEF_C_3"/>
    <property type="match status" value="1"/>
</dbReference>
<proteinExistence type="inferred from homology"/>
<comment type="function">
    <text evidence="14 19">Bifunctional enzyme that catalyzes the epimerization of the S- and R-forms of NAD(P)HX and the dehydration of the S-form of NAD(P)HX at the expense of ADP, which is converted to AMP. This allows the repair of both epimers of NAD(P)HX, a damaged form of NAD(P)H that is a result of enzymatic or heat-dependent hydration.</text>
</comment>
<evidence type="ECO:0000256" key="13">
    <source>
        <dbReference type="ARBA" id="ARBA00023268"/>
    </source>
</evidence>
<dbReference type="GO" id="GO:0110051">
    <property type="term" value="P:metabolite repair"/>
    <property type="evidence" value="ECO:0007669"/>
    <property type="project" value="TreeGrafter"/>
</dbReference>
<evidence type="ECO:0000256" key="19">
    <source>
        <dbReference type="PIRNR" id="PIRNR017184"/>
    </source>
</evidence>
<feature type="binding site" evidence="18">
    <location>
        <position position="55"/>
    </location>
    <ligand>
        <name>K(+)</name>
        <dbReference type="ChEBI" id="CHEBI:29103"/>
    </ligand>
</feature>
<evidence type="ECO:0000256" key="6">
    <source>
        <dbReference type="ARBA" id="ARBA00022741"/>
    </source>
</evidence>
<comment type="subunit">
    <text evidence="17">Homotetramer.</text>
</comment>
<evidence type="ECO:0000256" key="17">
    <source>
        <dbReference type="HAMAP-Rule" id="MF_01965"/>
    </source>
</evidence>
<comment type="catalytic activity">
    <reaction evidence="15 17 19">
        <text>(6S)-NADHX + ADP = AMP + phosphate + NADH + H(+)</text>
        <dbReference type="Rhea" id="RHEA:32223"/>
        <dbReference type="ChEBI" id="CHEBI:15378"/>
        <dbReference type="ChEBI" id="CHEBI:43474"/>
        <dbReference type="ChEBI" id="CHEBI:57945"/>
        <dbReference type="ChEBI" id="CHEBI:64074"/>
        <dbReference type="ChEBI" id="CHEBI:456215"/>
        <dbReference type="ChEBI" id="CHEBI:456216"/>
        <dbReference type="EC" id="4.2.1.136"/>
    </reaction>
</comment>
<feature type="domain" description="YjeF C-terminal" evidence="20">
    <location>
        <begin position="216"/>
        <end position="487"/>
    </location>
</feature>
<comment type="catalytic activity">
    <reaction evidence="1 18 19">
        <text>(6R)-NADHX = (6S)-NADHX</text>
        <dbReference type="Rhea" id="RHEA:32215"/>
        <dbReference type="ChEBI" id="CHEBI:64074"/>
        <dbReference type="ChEBI" id="CHEBI:64075"/>
        <dbReference type="EC" id="5.1.99.6"/>
    </reaction>
</comment>
<comment type="cofactor">
    <cofactor evidence="18 19">
        <name>K(+)</name>
        <dbReference type="ChEBI" id="CHEBI:29103"/>
    </cofactor>
    <text evidence="18 19">Binds 1 potassium ion per subunit.</text>
</comment>
<feature type="binding site" evidence="18">
    <location>
        <position position="125"/>
    </location>
    <ligand>
        <name>K(+)</name>
        <dbReference type="ChEBI" id="CHEBI:29103"/>
    </ligand>
</feature>
<dbReference type="PIRSF" id="PIRSF017184">
    <property type="entry name" value="Nnr"/>
    <property type="match status" value="1"/>
</dbReference>
<dbReference type="Gene3D" id="3.40.50.10260">
    <property type="entry name" value="YjeF N-terminal domain"/>
    <property type="match status" value="1"/>
</dbReference>
<dbReference type="GO" id="GO:0052856">
    <property type="term" value="F:NAD(P)HX epimerase activity"/>
    <property type="evidence" value="ECO:0007669"/>
    <property type="project" value="UniProtKB-UniRule"/>
</dbReference>
<evidence type="ECO:0000256" key="5">
    <source>
        <dbReference type="ARBA" id="ARBA00022723"/>
    </source>
</evidence>
<dbReference type="NCBIfam" id="TIGR00196">
    <property type="entry name" value="yjeF_cterm"/>
    <property type="match status" value="1"/>
</dbReference>
<dbReference type="Proteomes" id="UP000600363">
    <property type="component" value="Unassembled WGS sequence"/>
</dbReference>
<dbReference type="PANTHER" id="PTHR12592">
    <property type="entry name" value="ATP-DEPENDENT (S)-NAD(P)H-HYDRATE DEHYDRATASE FAMILY MEMBER"/>
    <property type="match status" value="1"/>
</dbReference>
<evidence type="ECO:0000256" key="16">
    <source>
        <dbReference type="ARBA" id="ARBA00049209"/>
    </source>
</evidence>
<keyword evidence="13" id="KW-0511">Multifunctional enzyme</keyword>
<dbReference type="SUPFAM" id="SSF64153">
    <property type="entry name" value="YjeF N-terminal domain-like"/>
    <property type="match status" value="1"/>
</dbReference>
<dbReference type="InterPro" id="IPR000631">
    <property type="entry name" value="CARKD"/>
</dbReference>
<dbReference type="Pfam" id="PF01256">
    <property type="entry name" value="Carb_kinase"/>
    <property type="match status" value="1"/>
</dbReference>
<dbReference type="HAMAP" id="MF_01966">
    <property type="entry name" value="NADHX_epimerase"/>
    <property type="match status" value="1"/>
</dbReference>
<dbReference type="GO" id="GO:0005524">
    <property type="term" value="F:ATP binding"/>
    <property type="evidence" value="ECO:0007669"/>
    <property type="project" value="UniProtKB-UniRule"/>
</dbReference>
<comment type="caution">
    <text evidence="22">The sequence shown here is derived from an EMBL/GenBank/DDBJ whole genome shotgun (WGS) entry which is preliminary data.</text>
</comment>
<comment type="catalytic activity">
    <reaction evidence="16 17 19">
        <text>(6S)-NADPHX + ADP = AMP + phosphate + NADPH + H(+)</text>
        <dbReference type="Rhea" id="RHEA:32235"/>
        <dbReference type="ChEBI" id="CHEBI:15378"/>
        <dbReference type="ChEBI" id="CHEBI:43474"/>
        <dbReference type="ChEBI" id="CHEBI:57783"/>
        <dbReference type="ChEBI" id="CHEBI:64076"/>
        <dbReference type="ChEBI" id="CHEBI:456215"/>
        <dbReference type="ChEBI" id="CHEBI:456216"/>
        <dbReference type="EC" id="4.2.1.136"/>
    </reaction>
</comment>
<dbReference type="InterPro" id="IPR004443">
    <property type="entry name" value="YjeF_N_dom"/>
</dbReference>
<keyword evidence="7 17" id="KW-0067">ATP-binding</keyword>
<feature type="binding site" evidence="17">
    <location>
        <position position="430"/>
    </location>
    <ligand>
        <name>(6S)-NADPHX</name>
        <dbReference type="ChEBI" id="CHEBI:64076"/>
    </ligand>
</feature>
<keyword evidence="6 17" id="KW-0547">Nucleotide-binding</keyword>
<evidence type="ECO:0000256" key="10">
    <source>
        <dbReference type="ARBA" id="ARBA00023027"/>
    </source>
</evidence>
<evidence type="ECO:0000256" key="9">
    <source>
        <dbReference type="ARBA" id="ARBA00022958"/>
    </source>
</evidence>
<dbReference type="InterPro" id="IPR030677">
    <property type="entry name" value="Nnr"/>
</dbReference>
<reference evidence="22" key="1">
    <citation type="journal article" date="2020" name="bioRxiv">
        <title>A rank-normalized archaeal taxonomy based on genome phylogeny resolves widespread incomplete and uneven classifications.</title>
        <authorList>
            <person name="Rinke C."/>
            <person name="Chuvochina M."/>
            <person name="Mussig A.J."/>
            <person name="Chaumeil P.-A."/>
            <person name="Waite D.W."/>
            <person name="Whitman W.B."/>
            <person name="Parks D.H."/>
            <person name="Hugenholtz P."/>
        </authorList>
    </citation>
    <scope>NUCLEOTIDE SEQUENCE</scope>
    <source>
        <strain evidence="22">UBA12518</strain>
    </source>
</reference>
<organism evidence="22 23">
    <name type="scientific">Methermicoccus shengliensis</name>
    <dbReference type="NCBI Taxonomy" id="660064"/>
    <lineage>
        <taxon>Archaea</taxon>
        <taxon>Methanobacteriati</taxon>
        <taxon>Methanobacteriota</taxon>
        <taxon>Stenosarchaea group</taxon>
        <taxon>Methanomicrobia</taxon>
        <taxon>Methanosarcinales</taxon>
        <taxon>Methermicoccaceae</taxon>
        <taxon>Methermicoccus</taxon>
    </lineage>
</organism>
<keyword evidence="10 17" id="KW-0520">NAD</keyword>
<dbReference type="GO" id="GO:0052855">
    <property type="term" value="F:ADP-dependent NAD(P)H-hydrate dehydratase activity"/>
    <property type="evidence" value="ECO:0007669"/>
    <property type="project" value="UniProtKB-UniRule"/>
</dbReference>
<evidence type="ECO:0000313" key="22">
    <source>
        <dbReference type="EMBL" id="HIH69634.1"/>
    </source>
</evidence>
<feature type="binding site" evidence="17">
    <location>
        <position position="318"/>
    </location>
    <ligand>
        <name>(6S)-NADPHX</name>
        <dbReference type="ChEBI" id="CHEBI:64076"/>
    </ligand>
</feature>
<feature type="binding site" evidence="18">
    <location>
        <position position="161"/>
    </location>
    <ligand>
        <name>K(+)</name>
        <dbReference type="ChEBI" id="CHEBI:29103"/>
    </ligand>
</feature>
<gene>
    <name evidence="18" type="primary">nnrE</name>
    <name evidence="17" type="synonym">nnrD</name>
    <name evidence="22" type="ORF">HA299_03315</name>
</gene>
<keyword evidence="8 17" id="KW-0521">NADP</keyword>
<comment type="function">
    <text evidence="17">Catalyzes the dehydration of the S-form of NAD(P)HX at the expense of ADP, which is converted to AMP. Together with NAD(P)HX epimerase, which catalyzes the epimerization of the S- and R-forms, the enzyme allows the repair of both epimers of NAD(P)HX, a damaged form of NAD(P)H that is a result of enzymatic or heat-dependent hydration.</text>
</comment>
<dbReference type="GO" id="GO:0046496">
    <property type="term" value="P:nicotinamide nucleotide metabolic process"/>
    <property type="evidence" value="ECO:0007669"/>
    <property type="project" value="UniProtKB-UniRule"/>
</dbReference>
<comment type="similarity">
    <text evidence="3 19">In the N-terminal section; belongs to the NnrE/AIBP family.</text>
</comment>
<dbReference type="InterPro" id="IPR017953">
    <property type="entry name" value="Carbohydrate_kinase_pred_CS"/>
</dbReference>
<dbReference type="HAMAP" id="MF_01965">
    <property type="entry name" value="NADHX_dehydratase"/>
    <property type="match status" value="1"/>
</dbReference>
<evidence type="ECO:0000256" key="8">
    <source>
        <dbReference type="ARBA" id="ARBA00022857"/>
    </source>
</evidence>
<dbReference type="EC" id="5.1.99.6" evidence="19"/>
<dbReference type="PROSITE" id="PS01049">
    <property type="entry name" value="YJEF_C_1"/>
    <property type="match status" value="1"/>
</dbReference>
<comment type="catalytic activity">
    <reaction evidence="2 18 19">
        <text>(6R)-NADPHX = (6S)-NADPHX</text>
        <dbReference type="Rhea" id="RHEA:32227"/>
        <dbReference type="ChEBI" id="CHEBI:64076"/>
        <dbReference type="ChEBI" id="CHEBI:64077"/>
        <dbReference type="EC" id="5.1.99.6"/>
    </reaction>
</comment>
<feature type="binding site" evidence="18">
    <location>
        <position position="158"/>
    </location>
    <ligand>
        <name>(6S)-NADPHX</name>
        <dbReference type="ChEBI" id="CHEBI:64076"/>
    </ligand>
</feature>
<protein>
    <recommendedName>
        <fullName evidence="19">Bifunctional NAD(P)H-hydrate repair enzyme</fullName>
    </recommendedName>
    <alternativeName>
        <fullName evidence="19">Nicotinamide nucleotide repair protein</fullName>
    </alternativeName>
    <domain>
        <recommendedName>
            <fullName evidence="19">ADP-dependent (S)-NAD(P)H-hydrate dehydratase</fullName>
            <ecNumber evidence="19">4.2.1.136</ecNumber>
        </recommendedName>
        <alternativeName>
            <fullName evidence="19">ADP-dependent NAD(P)HX dehydratase</fullName>
        </alternativeName>
    </domain>
    <domain>
        <recommendedName>
            <fullName evidence="19">NAD(P)H-hydrate epimerase</fullName>
            <ecNumber evidence="19">5.1.99.6</ecNumber>
        </recommendedName>
    </domain>
</protein>
<feature type="binding site" evidence="17">
    <location>
        <position position="364"/>
    </location>
    <ligand>
        <name>(6S)-NADPHX</name>
        <dbReference type="ChEBI" id="CHEBI:64076"/>
    </ligand>
</feature>
<dbReference type="SUPFAM" id="SSF53613">
    <property type="entry name" value="Ribokinase-like"/>
    <property type="match status" value="1"/>
</dbReference>
<evidence type="ECO:0000256" key="14">
    <source>
        <dbReference type="ARBA" id="ARBA00025153"/>
    </source>
</evidence>
<evidence type="ECO:0000313" key="23">
    <source>
        <dbReference type="Proteomes" id="UP000600363"/>
    </source>
</evidence>
<dbReference type="GO" id="GO:0046872">
    <property type="term" value="F:metal ion binding"/>
    <property type="evidence" value="ECO:0007669"/>
    <property type="project" value="UniProtKB-UniRule"/>
</dbReference>
<comment type="similarity">
    <text evidence="18">Belongs to the NnrE/AIBP family.</text>
</comment>
<dbReference type="EC" id="4.2.1.136" evidence="19"/>
<comment type="caution">
    <text evidence="17">Lacks conserved residue(s) required for the propagation of feature annotation.</text>
</comment>
<evidence type="ECO:0000256" key="15">
    <source>
        <dbReference type="ARBA" id="ARBA00048238"/>
    </source>
</evidence>
<evidence type="ECO:0000256" key="11">
    <source>
        <dbReference type="ARBA" id="ARBA00023235"/>
    </source>
</evidence>
<feature type="binding site" evidence="18">
    <location>
        <begin position="54"/>
        <end position="58"/>
    </location>
    <ligand>
        <name>(6S)-NADPHX</name>
        <dbReference type="ChEBI" id="CHEBI:64076"/>
    </ligand>
</feature>
<evidence type="ECO:0000256" key="2">
    <source>
        <dbReference type="ARBA" id="ARBA00000909"/>
    </source>
</evidence>
<keyword evidence="12 17" id="KW-0456">Lyase</keyword>
<comment type="similarity">
    <text evidence="17">Belongs to the NnrD/CARKD family.</text>
</comment>
<dbReference type="PROSITE" id="PS51385">
    <property type="entry name" value="YJEF_N"/>
    <property type="match status" value="1"/>
</dbReference>
<feature type="domain" description="YjeF N-terminal" evidence="21">
    <location>
        <begin position="8"/>
        <end position="214"/>
    </location>
</feature>
<dbReference type="Gene3D" id="3.40.1190.20">
    <property type="match status" value="1"/>
</dbReference>
<dbReference type="InterPro" id="IPR029056">
    <property type="entry name" value="Ribokinase-like"/>
</dbReference>
<dbReference type="InterPro" id="IPR036652">
    <property type="entry name" value="YjeF_N_dom_sf"/>
</dbReference>
<dbReference type="Pfam" id="PF03853">
    <property type="entry name" value="YjeF_N"/>
    <property type="match status" value="1"/>
</dbReference>
<feature type="binding site" evidence="17">
    <location>
        <position position="429"/>
    </location>
    <ligand>
        <name>AMP</name>
        <dbReference type="ChEBI" id="CHEBI:456215"/>
    </ligand>
</feature>
<evidence type="ECO:0000256" key="1">
    <source>
        <dbReference type="ARBA" id="ARBA00000013"/>
    </source>
</evidence>
<dbReference type="CDD" id="cd01171">
    <property type="entry name" value="YXKO-related"/>
    <property type="match status" value="1"/>
</dbReference>
<dbReference type="AlphaFoldDB" id="A0A832VZK3"/>
<evidence type="ECO:0000256" key="12">
    <source>
        <dbReference type="ARBA" id="ARBA00023239"/>
    </source>
</evidence>
<keyword evidence="11 18" id="KW-0413">Isomerase</keyword>
<comment type="function">
    <text evidence="18">Catalyzes the epimerization of the S- and R-forms of NAD(P)HX, a damaged form of NAD(P)H that is a result of enzymatic or heat-dependent hydration. This is a prerequisite for the S-specific NAD(P)H-hydrate dehydratase to allow the repair of both epimers of NAD(P)HX.</text>
</comment>
<feature type="binding site" evidence="18">
    <location>
        <begin position="129"/>
        <end position="135"/>
    </location>
    <ligand>
        <name>(6S)-NADPHX</name>
        <dbReference type="ChEBI" id="CHEBI:64076"/>
    </ligand>
</feature>